<name>A0ABT0PDP1_9GAMM</name>
<evidence type="ECO:0000313" key="3">
    <source>
        <dbReference type="Proteomes" id="UP001203338"/>
    </source>
</evidence>
<keyword evidence="1" id="KW-0472">Membrane</keyword>
<sequence length="157" mass="16700">MAIQRAVPRIGAFSLIELLISMVILSILIGFAYPSYRQHVVKANRSDAHIAIQRIAMAQERNYAILHRYSDNMASLGGTTSSEGYYTLASFTGHSGSGISDCGDVSSDTDATGSYTIIAQPVASKSQSSDADCTCIYMDSRGVKGSTGARAEAGDCW</sequence>
<dbReference type="Proteomes" id="UP001203338">
    <property type="component" value="Unassembled WGS sequence"/>
</dbReference>
<evidence type="ECO:0000256" key="1">
    <source>
        <dbReference type="SAM" id="Phobius"/>
    </source>
</evidence>
<dbReference type="InterPro" id="IPR012902">
    <property type="entry name" value="N_methyl_site"/>
</dbReference>
<dbReference type="RefSeq" id="WP_249698519.1">
    <property type="nucleotide sequence ID" value="NZ_JAMFLX010000006.1"/>
</dbReference>
<protein>
    <submittedName>
        <fullName evidence="2">Prepilin-type N-terminal cleavage/methylation domain-containing protein</fullName>
    </submittedName>
</protein>
<accession>A0ABT0PDP1</accession>
<gene>
    <name evidence="2" type="ORF">M3P05_05985</name>
</gene>
<dbReference type="Gene3D" id="3.30.700.10">
    <property type="entry name" value="Glycoprotein, Type 4 Pilin"/>
    <property type="match status" value="1"/>
</dbReference>
<proteinExistence type="predicted"/>
<dbReference type="SUPFAM" id="SSF54523">
    <property type="entry name" value="Pili subunits"/>
    <property type="match status" value="1"/>
</dbReference>
<dbReference type="NCBIfam" id="TIGR02532">
    <property type="entry name" value="IV_pilin_GFxxxE"/>
    <property type="match status" value="1"/>
</dbReference>
<keyword evidence="1" id="KW-0812">Transmembrane</keyword>
<organism evidence="2 3">
    <name type="scientific">Parendozoicomonas callyspongiae</name>
    <dbReference type="NCBI Taxonomy" id="2942213"/>
    <lineage>
        <taxon>Bacteria</taxon>
        <taxon>Pseudomonadati</taxon>
        <taxon>Pseudomonadota</taxon>
        <taxon>Gammaproteobacteria</taxon>
        <taxon>Oceanospirillales</taxon>
        <taxon>Endozoicomonadaceae</taxon>
        <taxon>Parendozoicomonas</taxon>
    </lineage>
</organism>
<dbReference type="Pfam" id="PF07963">
    <property type="entry name" value="N_methyl"/>
    <property type="match status" value="1"/>
</dbReference>
<feature type="transmembrane region" description="Helical" evidence="1">
    <location>
        <begin position="12"/>
        <end position="33"/>
    </location>
</feature>
<dbReference type="Pfam" id="PF16732">
    <property type="entry name" value="ComP_DUS"/>
    <property type="match status" value="1"/>
</dbReference>
<dbReference type="EMBL" id="JAMFLX010000006">
    <property type="protein sequence ID" value="MCL6269489.1"/>
    <property type="molecule type" value="Genomic_DNA"/>
</dbReference>
<reference evidence="2 3" key="1">
    <citation type="submission" date="2022-05" db="EMBL/GenBank/DDBJ databases">
        <authorList>
            <person name="Park J.-S."/>
        </authorList>
    </citation>
    <scope>NUCLEOTIDE SEQUENCE [LARGE SCALE GENOMIC DNA]</scope>
    <source>
        <strain evidence="2 3">2012CJ34-2</strain>
    </source>
</reference>
<keyword evidence="1" id="KW-1133">Transmembrane helix</keyword>
<dbReference type="InterPro" id="IPR045584">
    <property type="entry name" value="Pilin-like"/>
</dbReference>
<evidence type="ECO:0000313" key="2">
    <source>
        <dbReference type="EMBL" id="MCL6269489.1"/>
    </source>
</evidence>
<keyword evidence="3" id="KW-1185">Reference proteome</keyword>
<comment type="caution">
    <text evidence="2">The sequence shown here is derived from an EMBL/GenBank/DDBJ whole genome shotgun (WGS) entry which is preliminary data.</text>
</comment>
<dbReference type="InterPro" id="IPR031982">
    <property type="entry name" value="PilE-like"/>
</dbReference>